<keyword evidence="2" id="KW-0472">Membrane</keyword>
<feature type="domain" description="Sulfatase N-terminal" evidence="3">
    <location>
        <begin position="394"/>
        <end position="602"/>
    </location>
</feature>
<dbReference type="InterPro" id="IPR000917">
    <property type="entry name" value="Sulfatase_N"/>
</dbReference>
<organism evidence="4 5">
    <name type="scientific">Plantactinospora siamensis</name>
    <dbReference type="NCBI Taxonomy" id="555372"/>
    <lineage>
        <taxon>Bacteria</taxon>
        <taxon>Bacillati</taxon>
        <taxon>Actinomycetota</taxon>
        <taxon>Actinomycetes</taxon>
        <taxon>Micromonosporales</taxon>
        <taxon>Micromonosporaceae</taxon>
        <taxon>Plantactinospora</taxon>
    </lineage>
</organism>
<feature type="compositionally biased region" description="Low complexity" evidence="1">
    <location>
        <begin position="10"/>
        <end position="38"/>
    </location>
</feature>
<name>A0ABV6P6V2_9ACTN</name>
<gene>
    <name evidence="4" type="ORF">ACFFHU_28170</name>
</gene>
<dbReference type="Pfam" id="PF00884">
    <property type="entry name" value="Sulfatase"/>
    <property type="match status" value="1"/>
</dbReference>
<dbReference type="Proteomes" id="UP001589894">
    <property type="component" value="Unassembled WGS sequence"/>
</dbReference>
<feature type="transmembrane region" description="Helical" evidence="2">
    <location>
        <begin position="238"/>
        <end position="261"/>
    </location>
</feature>
<feature type="transmembrane region" description="Helical" evidence="2">
    <location>
        <begin position="160"/>
        <end position="177"/>
    </location>
</feature>
<keyword evidence="2" id="KW-0812">Transmembrane</keyword>
<feature type="region of interest" description="Disordered" evidence="1">
    <location>
        <begin position="1"/>
        <end position="120"/>
    </location>
</feature>
<dbReference type="InterPro" id="IPR017850">
    <property type="entry name" value="Alkaline_phosphatase_core_sf"/>
</dbReference>
<evidence type="ECO:0000313" key="4">
    <source>
        <dbReference type="EMBL" id="MFC0568008.1"/>
    </source>
</evidence>
<evidence type="ECO:0000313" key="5">
    <source>
        <dbReference type="Proteomes" id="UP001589894"/>
    </source>
</evidence>
<evidence type="ECO:0000259" key="3">
    <source>
        <dbReference type="Pfam" id="PF00884"/>
    </source>
</evidence>
<feature type="transmembrane region" description="Helical" evidence="2">
    <location>
        <begin position="129"/>
        <end position="148"/>
    </location>
</feature>
<dbReference type="RefSeq" id="WP_377343403.1">
    <property type="nucleotide sequence ID" value="NZ_JBHLUE010000026.1"/>
</dbReference>
<dbReference type="Gene3D" id="3.40.720.10">
    <property type="entry name" value="Alkaline Phosphatase, subunit A"/>
    <property type="match status" value="1"/>
</dbReference>
<accession>A0ABV6P6V2</accession>
<feature type="compositionally biased region" description="Low complexity" evidence="1">
    <location>
        <begin position="79"/>
        <end position="97"/>
    </location>
</feature>
<feature type="transmembrane region" description="Helical" evidence="2">
    <location>
        <begin position="184"/>
        <end position="210"/>
    </location>
</feature>
<proteinExistence type="predicted"/>
<dbReference type="EMBL" id="JBHLUE010000026">
    <property type="protein sequence ID" value="MFC0568008.1"/>
    <property type="molecule type" value="Genomic_DNA"/>
</dbReference>
<protein>
    <submittedName>
        <fullName evidence="4">Sulfatase-like hydrolase/transferase</fullName>
    </submittedName>
</protein>
<comment type="caution">
    <text evidence="4">The sequence shown here is derived from an EMBL/GenBank/DDBJ whole genome shotgun (WGS) entry which is preliminary data.</text>
</comment>
<reference evidence="4 5" key="1">
    <citation type="submission" date="2024-09" db="EMBL/GenBank/DDBJ databases">
        <authorList>
            <person name="Sun Q."/>
            <person name="Mori K."/>
        </authorList>
    </citation>
    <scope>NUCLEOTIDE SEQUENCE [LARGE SCALE GENOMIC DNA]</scope>
    <source>
        <strain evidence="4 5">TBRC 2205</strain>
    </source>
</reference>
<feature type="compositionally biased region" description="Basic and acidic residues" evidence="1">
    <location>
        <begin position="98"/>
        <end position="114"/>
    </location>
</feature>
<dbReference type="SUPFAM" id="SSF53649">
    <property type="entry name" value="Alkaline phosphatase-like"/>
    <property type="match status" value="1"/>
</dbReference>
<sequence length="659" mass="69190">MSKVMRSHPDPTADAGGPEPAATDAGAAAYAGPTGTDPQPEAGTDPARPGAGTDPARPGADTDRARPGAGANPQPGTDPEPAAGAEPARPGAEPEPAGADRADRTPAGPVRDEEAAGGGTGTRSLVRRVLATTLTVLSCLVVLFALLAPNRLDRMGPGSFVRIPGEALVGAALVLLLPPRLRRIATVVIGAGLGVLTILKIADMGFYLVMARPSNPAVDWPFLGAGVGYLRDSMGRGASIAAVVAAIVAVFAVLVLLVLAVRRVTGVLVAHRTPTMRVVTGLGVVWIACSLIGVQIVPGVPLAADSAAHLAYAHTRQVDAGLRDRQLFAAVTGNDPFKDTPGSQLLTGLRGKDVMVTFIESYGRAAVEDPQMSAVVNPVLDEGTRQLHAAGYDARSAFLGSPTYGGGSWLAHATLMSGVWANNQQRYSTLVNSTRLTLNGAFRRAGWRTALVMPALEGRWPQARFFASDHMYGAAELDYHGPKFGFSPMPDQFTLGAMQKAERGPGHSPVMVETVLTSSHSPWTPCPQLIDWNALGDGSIFTPMAAGASTAESLKRRSAQTRADYAKTIAYSLSSLISYVKTYGDRNLVLVFLGDHQAAPEVSGNEASHDVPVTIVAKDPAVLDRITGWGWQPGMHPSPQAPVWPMDAFRDRFLTSFQR</sequence>
<evidence type="ECO:0000256" key="2">
    <source>
        <dbReference type="SAM" id="Phobius"/>
    </source>
</evidence>
<evidence type="ECO:0000256" key="1">
    <source>
        <dbReference type="SAM" id="MobiDB-lite"/>
    </source>
</evidence>
<keyword evidence="5" id="KW-1185">Reference proteome</keyword>
<feature type="transmembrane region" description="Helical" evidence="2">
    <location>
        <begin position="282"/>
        <end position="304"/>
    </location>
</feature>
<keyword evidence="2" id="KW-1133">Transmembrane helix</keyword>